<reference evidence="13" key="1">
    <citation type="journal article" date="2023" name="Mol. Phylogenet. Evol.">
        <title>Genome-scale phylogeny and comparative genomics of the fungal order Sordariales.</title>
        <authorList>
            <person name="Hensen N."/>
            <person name="Bonometti L."/>
            <person name="Westerberg I."/>
            <person name="Brannstrom I.O."/>
            <person name="Guillou S."/>
            <person name="Cros-Aarteil S."/>
            <person name="Calhoun S."/>
            <person name="Haridas S."/>
            <person name="Kuo A."/>
            <person name="Mondo S."/>
            <person name="Pangilinan J."/>
            <person name="Riley R."/>
            <person name="LaButti K."/>
            <person name="Andreopoulos B."/>
            <person name="Lipzen A."/>
            <person name="Chen C."/>
            <person name="Yan M."/>
            <person name="Daum C."/>
            <person name="Ng V."/>
            <person name="Clum A."/>
            <person name="Steindorff A."/>
            <person name="Ohm R.A."/>
            <person name="Martin F."/>
            <person name="Silar P."/>
            <person name="Natvig D.O."/>
            <person name="Lalanne C."/>
            <person name="Gautier V."/>
            <person name="Ament-Velasquez S.L."/>
            <person name="Kruys A."/>
            <person name="Hutchinson M.I."/>
            <person name="Powell A.J."/>
            <person name="Barry K."/>
            <person name="Miller A.N."/>
            <person name="Grigoriev I.V."/>
            <person name="Debuchy R."/>
            <person name="Gladieux P."/>
            <person name="Hiltunen Thoren M."/>
            <person name="Johannesson H."/>
        </authorList>
    </citation>
    <scope>NUCLEOTIDE SEQUENCE</scope>
    <source>
        <strain evidence="13">PSN293</strain>
    </source>
</reference>
<dbReference type="InterPro" id="IPR003140">
    <property type="entry name" value="PLipase/COase/thioEstase"/>
</dbReference>
<organism evidence="13 14">
    <name type="scientific">Rhypophila decipiens</name>
    <dbReference type="NCBI Taxonomy" id="261697"/>
    <lineage>
        <taxon>Eukaryota</taxon>
        <taxon>Fungi</taxon>
        <taxon>Dikarya</taxon>
        <taxon>Ascomycota</taxon>
        <taxon>Pezizomycotina</taxon>
        <taxon>Sordariomycetes</taxon>
        <taxon>Sordariomycetidae</taxon>
        <taxon>Sordariales</taxon>
        <taxon>Naviculisporaceae</taxon>
        <taxon>Rhypophila</taxon>
    </lineage>
</organism>
<evidence type="ECO:0000256" key="1">
    <source>
        <dbReference type="ARBA" id="ARBA00004613"/>
    </source>
</evidence>
<feature type="signal peptide" evidence="11">
    <location>
        <begin position="1"/>
        <end position="18"/>
    </location>
</feature>
<evidence type="ECO:0000256" key="3">
    <source>
        <dbReference type="ARBA" id="ARBA00022525"/>
    </source>
</evidence>
<gene>
    <name evidence="13" type="ORF">QBC37DRAFT_476067</name>
</gene>
<evidence type="ECO:0000256" key="10">
    <source>
        <dbReference type="ARBA" id="ARBA00034075"/>
    </source>
</evidence>
<comment type="function">
    <text evidence="9 11">Involved in degradation of plant cell walls. Hydrolyzes the feruloyl-arabinose ester bond in arabinoxylans, and the feruloyl-galactose ester bond in pectin. Active against paranitrophenyl-acetate, methyl ferulate and wheat arabinoxylan.</text>
</comment>
<comment type="catalytic activity">
    <reaction evidence="10 11">
        <text>feruloyl-polysaccharide + H2O = ferulate + polysaccharide.</text>
        <dbReference type="EC" id="3.1.1.73"/>
    </reaction>
</comment>
<dbReference type="SUPFAM" id="SSF53474">
    <property type="entry name" value="alpha/beta-Hydrolases"/>
    <property type="match status" value="1"/>
</dbReference>
<evidence type="ECO:0000256" key="7">
    <source>
        <dbReference type="ARBA" id="ARBA00023277"/>
    </source>
</evidence>
<dbReference type="AlphaFoldDB" id="A0AAN7B3A0"/>
<evidence type="ECO:0000256" key="9">
    <source>
        <dbReference type="ARBA" id="ARBA00025250"/>
    </source>
</evidence>
<feature type="domain" description="Phospholipase/carboxylesterase/thioesterase" evidence="12">
    <location>
        <begin position="131"/>
        <end position="236"/>
    </location>
</feature>
<keyword evidence="8 11" id="KW-0624">Polysaccharide degradation</keyword>
<reference evidence="13" key="2">
    <citation type="submission" date="2023-05" db="EMBL/GenBank/DDBJ databases">
        <authorList>
            <consortium name="Lawrence Berkeley National Laboratory"/>
            <person name="Steindorff A."/>
            <person name="Hensen N."/>
            <person name="Bonometti L."/>
            <person name="Westerberg I."/>
            <person name="Brannstrom I.O."/>
            <person name="Guillou S."/>
            <person name="Cros-Aarteil S."/>
            <person name="Calhoun S."/>
            <person name="Haridas S."/>
            <person name="Kuo A."/>
            <person name="Mondo S."/>
            <person name="Pangilinan J."/>
            <person name="Riley R."/>
            <person name="Labutti K."/>
            <person name="Andreopoulos B."/>
            <person name="Lipzen A."/>
            <person name="Chen C."/>
            <person name="Yanf M."/>
            <person name="Daum C."/>
            <person name="Ng V."/>
            <person name="Clum A."/>
            <person name="Ohm R."/>
            <person name="Martin F."/>
            <person name="Silar P."/>
            <person name="Natvig D."/>
            <person name="Lalanne C."/>
            <person name="Gautier V."/>
            <person name="Ament-Velasquez S.L."/>
            <person name="Kruys A."/>
            <person name="Hutchinson M.I."/>
            <person name="Powell A.J."/>
            <person name="Barry K."/>
            <person name="Miller A.N."/>
            <person name="Grigoriev I.V."/>
            <person name="Debuchy R."/>
            <person name="Gladieux P."/>
            <person name="Thoren M.H."/>
            <person name="Johannesson H."/>
        </authorList>
    </citation>
    <scope>NUCLEOTIDE SEQUENCE</scope>
    <source>
        <strain evidence="13">PSN293</strain>
    </source>
</reference>
<dbReference type="InterPro" id="IPR029058">
    <property type="entry name" value="AB_hydrolase_fold"/>
</dbReference>
<evidence type="ECO:0000256" key="5">
    <source>
        <dbReference type="ARBA" id="ARBA00022729"/>
    </source>
</evidence>
<keyword evidence="14" id="KW-1185">Reference proteome</keyword>
<comment type="similarity">
    <text evidence="2 11">Belongs to the faeC family.</text>
</comment>
<evidence type="ECO:0000256" key="8">
    <source>
        <dbReference type="ARBA" id="ARBA00023326"/>
    </source>
</evidence>
<proteinExistence type="inferred from homology"/>
<evidence type="ECO:0000259" key="12">
    <source>
        <dbReference type="Pfam" id="PF02230"/>
    </source>
</evidence>
<dbReference type="GO" id="GO:0030600">
    <property type="term" value="F:feruloyl esterase activity"/>
    <property type="evidence" value="ECO:0007669"/>
    <property type="project" value="UniProtKB-UniRule"/>
</dbReference>
<dbReference type="PANTHER" id="PTHR38050">
    <property type="match status" value="1"/>
</dbReference>
<comment type="caution">
    <text evidence="13">The sequence shown here is derived from an EMBL/GenBank/DDBJ whole genome shotgun (WGS) entry which is preliminary data.</text>
</comment>
<evidence type="ECO:0000256" key="11">
    <source>
        <dbReference type="RuleBase" id="RU367094"/>
    </source>
</evidence>
<dbReference type="PANTHER" id="PTHR38050:SF1">
    <property type="entry name" value="FERULOYL ESTERASE C"/>
    <property type="match status" value="1"/>
</dbReference>
<dbReference type="EC" id="3.1.1.73" evidence="11"/>
<dbReference type="GO" id="GO:0005576">
    <property type="term" value="C:extracellular region"/>
    <property type="evidence" value="ECO:0007669"/>
    <property type="project" value="UniProtKB-SubCell"/>
</dbReference>
<keyword evidence="3 11" id="KW-0964">Secreted</keyword>
<evidence type="ECO:0000256" key="2">
    <source>
        <dbReference type="ARBA" id="ARBA00010278"/>
    </source>
</evidence>
<feature type="chain" id="PRO_5042662845" description="Feruloyl esterase C" evidence="11">
    <location>
        <begin position="19"/>
        <end position="302"/>
    </location>
</feature>
<keyword evidence="7 11" id="KW-0119">Carbohydrate metabolism</keyword>
<dbReference type="GO" id="GO:0045493">
    <property type="term" value="P:xylan catabolic process"/>
    <property type="evidence" value="ECO:0007669"/>
    <property type="project" value="UniProtKB-UniRule"/>
</dbReference>
<dbReference type="Gene3D" id="3.40.50.1820">
    <property type="entry name" value="alpha/beta hydrolase"/>
    <property type="match status" value="1"/>
</dbReference>
<name>A0AAN7B3A0_9PEZI</name>
<dbReference type="Pfam" id="PF02230">
    <property type="entry name" value="Abhydrolase_2"/>
    <property type="match status" value="1"/>
</dbReference>
<sequence>MELKLFSILSLLPALATAKPSVGCGKAAKVITQSTPSTTPLTISSGGRNREYFANLPADYNNSVPHRLILTLHALGGNAGQVIAGQGGYLPFYGLPSAISNSTTYKTDIPTIYIAPNGISNGWANTNNSDVNFIRSLIDTVQSDLCIDTSLVFSTGFSFGAAMSYMLACNLGPEYLRAVAVLSGNPQISGTCPALNAASEGVAFYIQHGTNDQVLPVSGGREMRDRFLKVNGCDVAGTTVAPDPAVGSGAKHTKTDYKGCVKPVTWVAFDGPHTPTPKDPGESETFSPRETWDFFGQFGPLE</sequence>
<dbReference type="EMBL" id="MU858246">
    <property type="protein sequence ID" value="KAK4208372.1"/>
    <property type="molecule type" value="Genomic_DNA"/>
</dbReference>
<evidence type="ECO:0000313" key="13">
    <source>
        <dbReference type="EMBL" id="KAK4208372.1"/>
    </source>
</evidence>
<keyword evidence="4 11" id="KW-0858">Xylan degradation</keyword>
<protein>
    <recommendedName>
        <fullName evidence="11">Feruloyl esterase C</fullName>
        <ecNumber evidence="11">3.1.1.73</ecNumber>
    </recommendedName>
    <alternativeName>
        <fullName evidence="11">Ferulic acid esterase C</fullName>
    </alternativeName>
</protein>
<evidence type="ECO:0000256" key="4">
    <source>
        <dbReference type="ARBA" id="ARBA00022651"/>
    </source>
</evidence>
<evidence type="ECO:0000313" key="14">
    <source>
        <dbReference type="Proteomes" id="UP001301769"/>
    </source>
</evidence>
<keyword evidence="6 11" id="KW-0378">Hydrolase</keyword>
<dbReference type="Proteomes" id="UP001301769">
    <property type="component" value="Unassembled WGS sequence"/>
</dbReference>
<dbReference type="InterPro" id="IPR043595">
    <property type="entry name" value="FaeB/C/D"/>
</dbReference>
<evidence type="ECO:0000256" key="6">
    <source>
        <dbReference type="ARBA" id="ARBA00022801"/>
    </source>
</evidence>
<accession>A0AAN7B3A0</accession>
<comment type="subcellular location">
    <subcellularLocation>
        <location evidence="1 11">Secreted</location>
    </subcellularLocation>
</comment>
<keyword evidence="5 11" id="KW-0732">Signal</keyword>